<evidence type="ECO:0000256" key="6">
    <source>
        <dbReference type="ARBA" id="ARBA00023136"/>
    </source>
</evidence>
<dbReference type="OrthoDB" id="9796361at2"/>
<evidence type="ECO:0000259" key="8">
    <source>
        <dbReference type="PROSITE" id="PS50928"/>
    </source>
</evidence>
<dbReference type="PANTHER" id="PTHR30151:SF41">
    <property type="entry name" value="ABC TRANSPORTER PERMEASE PROTEIN"/>
    <property type="match status" value="1"/>
</dbReference>
<evidence type="ECO:0000256" key="4">
    <source>
        <dbReference type="ARBA" id="ARBA00022692"/>
    </source>
</evidence>
<name>A0A4R8UUH8_9MICO</name>
<evidence type="ECO:0000256" key="1">
    <source>
        <dbReference type="ARBA" id="ARBA00004651"/>
    </source>
</evidence>
<reference evidence="9 10" key="1">
    <citation type="submission" date="2019-03" db="EMBL/GenBank/DDBJ databases">
        <title>Genomics of glacier-inhabiting Cryobacterium strains.</title>
        <authorList>
            <person name="Liu Q."/>
            <person name="Xin Y.-H."/>
        </authorList>
    </citation>
    <scope>NUCLEOTIDE SEQUENCE [LARGE SCALE GENOMIC DNA]</scope>
    <source>
        <strain evidence="9 10">HLT2-23</strain>
    </source>
</reference>
<accession>A0A4R8UUH8</accession>
<feature type="transmembrane region" description="Helical" evidence="7">
    <location>
        <begin position="89"/>
        <end position="110"/>
    </location>
</feature>
<comment type="caution">
    <text evidence="9">The sequence shown here is derived from an EMBL/GenBank/DDBJ whole genome shotgun (WGS) entry which is preliminary data.</text>
</comment>
<keyword evidence="4 7" id="KW-0812">Transmembrane</keyword>
<comment type="similarity">
    <text evidence="7">Belongs to the binding-protein-dependent transport system permease family.</text>
</comment>
<dbReference type="InterPro" id="IPR035906">
    <property type="entry name" value="MetI-like_sf"/>
</dbReference>
<feature type="transmembrane region" description="Helical" evidence="7">
    <location>
        <begin position="116"/>
        <end position="139"/>
    </location>
</feature>
<dbReference type="Proteomes" id="UP000298173">
    <property type="component" value="Unassembled WGS sequence"/>
</dbReference>
<evidence type="ECO:0000256" key="5">
    <source>
        <dbReference type="ARBA" id="ARBA00022989"/>
    </source>
</evidence>
<evidence type="ECO:0000256" key="2">
    <source>
        <dbReference type="ARBA" id="ARBA00022448"/>
    </source>
</evidence>
<evidence type="ECO:0000313" key="10">
    <source>
        <dbReference type="Proteomes" id="UP000298173"/>
    </source>
</evidence>
<protein>
    <submittedName>
        <fullName evidence="9">ABC transporter permease subunit</fullName>
    </submittedName>
</protein>
<dbReference type="CDD" id="cd06261">
    <property type="entry name" value="TM_PBP2"/>
    <property type="match status" value="1"/>
</dbReference>
<dbReference type="SUPFAM" id="SSF161098">
    <property type="entry name" value="MetI-like"/>
    <property type="match status" value="1"/>
</dbReference>
<keyword evidence="6 7" id="KW-0472">Membrane</keyword>
<comment type="subcellular location">
    <subcellularLocation>
        <location evidence="1 7">Cell membrane</location>
        <topology evidence="1 7">Multi-pass membrane protein</topology>
    </subcellularLocation>
</comment>
<feature type="domain" description="ABC transmembrane type-1" evidence="8">
    <location>
        <begin position="51"/>
        <end position="231"/>
    </location>
</feature>
<keyword evidence="2 7" id="KW-0813">Transport</keyword>
<dbReference type="GO" id="GO:0005886">
    <property type="term" value="C:plasma membrane"/>
    <property type="evidence" value="ECO:0007669"/>
    <property type="project" value="UniProtKB-SubCell"/>
</dbReference>
<evidence type="ECO:0000256" key="3">
    <source>
        <dbReference type="ARBA" id="ARBA00022475"/>
    </source>
</evidence>
<dbReference type="PROSITE" id="PS50928">
    <property type="entry name" value="ABC_TM1"/>
    <property type="match status" value="1"/>
</dbReference>
<dbReference type="Gene3D" id="1.10.3720.10">
    <property type="entry name" value="MetI-like"/>
    <property type="match status" value="1"/>
</dbReference>
<dbReference type="RefSeq" id="WP_134503419.1">
    <property type="nucleotide sequence ID" value="NZ_SOEY01000020.1"/>
</dbReference>
<keyword evidence="5 7" id="KW-1133">Transmembrane helix</keyword>
<feature type="transmembrane region" description="Helical" evidence="7">
    <location>
        <begin position="51"/>
        <end position="77"/>
    </location>
</feature>
<dbReference type="InterPro" id="IPR000515">
    <property type="entry name" value="MetI-like"/>
</dbReference>
<feature type="transmembrane region" description="Helical" evidence="7">
    <location>
        <begin position="206"/>
        <end position="227"/>
    </location>
</feature>
<dbReference type="Pfam" id="PF00528">
    <property type="entry name" value="BPD_transp_1"/>
    <property type="match status" value="1"/>
</dbReference>
<evidence type="ECO:0000313" key="9">
    <source>
        <dbReference type="EMBL" id="TFB72118.1"/>
    </source>
</evidence>
<gene>
    <name evidence="9" type="ORF">E3O06_10940</name>
</gene>
<dbReference type="PANTHER" id="PTHR30151">
    <property type="entry name" value="ALKANE SULFONATE ABC TRANSPORTER-RELATED, MEMBRANE SUBUNIT"/>
    <property type="match status" value="1"/>
</dbReference>
<organism evidence="9 10">
    <name type="scientific">Cryobacterium glaciale</name>
    <dbReference type="NCBI Taxonomy" id="1259145"/>
    <lineage>
        <taxon>Bacteria</taxon>
        <taxon>Bacillati</taxon>
        <taxon>Actinomycetota</taxon>
        <taxon>Actinomycetes</taxon>
        <taxon>Micrococcales</taxon>
        <taxon>Microbacteriaceae</taxon>
        <taxon>Cryobacterium</taxon>
    </lineage>
</organism>
<dbReference type="AlphaFoldDB" id="A0A4R8UUH8"/>
<dbReference type="GO" id="GO:0055085">
    <property type="term" value="P:transmembrane transport"/>
    <property type="evidence" value="ECO:0007669"/>
    <property type="project" value="InterPro"/>
</dbReference>
<sequence>MLGLRAGIVALILLAWEVAPRVVGIPKAFIVPLSSSIEVGVREWGRIGPSLWPTISAMIIGIAVTWALGIALGFIIGTSRSLALLTRPLGMLYAIPFVIVYPLLSVWLGPGQFTKIVFAIVYGLIPVILTTASGVRSADERLVRAAVSMGATRGQLVQKVLLPGSLPIVMSGLRLGGGLVIIAVIVSEMLASTSGGIGTLITSYRVSLNAGAVYFCILLVLIIALVMDQSIVAVERWVRRGEGQRSATSLSDEMTVSGVAAIVPDIPTSTRIGAL</sequence>
<proteinExistence type="inferred from homology"/>
<evidence type="ECO:0000256" key="7">
    <source>
        <dbReference type="RuleBase" id="RU363032"/>
    </source>
</evidence>
<keyword evidence="3" id="KW-1003">Cell membrane</keyword>
<dbReference type="EMBL" id="SOEY01000020">
    <property type="protein sequence ID" value="TFB72118.1"/>
    <property type="molecule type" value="Genomic_DNA"/>
</dbReference>
<keyword evidence="10" id="KW-1185">Reference proteome</keyword>